<feature type="compositionally biased region" description="Polar residues" evidence="9">
    <location>
        <begin position="266"/>
        <end position="276"/>
    </location>
</feature>
<feature type="compositionally biased region" description="Gly residues" evidence="9">
    <location>
        <begin position="1350"/>
        <end position="1367"/>
    </location>
</feature>
<dbReference type="EMBL" id="GG692401">
    <property type="protein sequence ID" value="EER31341.1"/>
    <property type="molecule type" value="Genomic_DNA"/>
</dbReference>
<evidence type="ECO:0000313" key="12">
    <source>
        <dbReference type="EMBL" id="EER31341.1"/>
    </source>
</evidence>
<keyword evidence="13" id="KW-1185">Reference proteome</keyword>
<feature type="region of interest" description="Disordered" evidence="9">
    <location>
        <begin position="781"/>
        <end position="800"/>
    </location>
</feature>
<dbReference type="Gene3D" id="3.30.200.20">
    <property type="entry name" value="Phosphorylase Kinase, domain 1"/>
    <property type="match status" value="1"/>
</dbReference>
<comment type="catalytic activity">
    <reaction evidence="8">
        <text>L-seryl-[protein] + ATP = O-phospho-L-seryl-[protein] + ADP + H(+)</text>
        <dbReference type="Rhea" id="RHEA:17989"/>
        <dbReference type="Rhea" id="RHEA-COMP:9863"/>
        <dbReference type="Rhea" id="RHEA-COMP:11604"/>
        <dbReference type="ChEBI" id="CHEBI:15378"/>
        <dbReference type="ChEBI" id="CHEBI:29999"/>
        <dbReference type="ChEBI" id="CHEBI:30616"/>
        <dbReference type="ChEBI" id="CHEBI:83421"/>
        <dbReference type="ChEBI" id="CHEBI:456216"/>
        <dbReference type="EC" id="2.7.11.1"/>
    </reaction>
</comment>
<keyword evidence="6" id="KW-0067">ATP-binding</keyword>
<dbReference type="InterPro" id="IPR011009">
    <property type="entry name" value="Kinase-like_dom_sf"/>
</dbReference>
<feature type="region of interest" description="Disordered" evidence="9">
    <location>
        <begin position="1322"/>
        <end position="1383"/>
    </location>
</feature>
<feature type="compositionally biased region" description="Low complexity" evidence="9">
    <location>
        <begin position="818"/>
        <end position="830"/>
    </location>
</feature>
<evidence type="ECO:0000256" key="6">
    <source>
        <dbReference type="ARBA" id="ARBA00022840"/>
    </source>
</evidence>
<dbReference type="PROSITE" id="PS00108">
    <property type="entry name" value="PROTEIN_KINASE_ST"/>
    <property type="match status" value="1"/>
</dbReference>
<dbReference type="OrthoDB" id="162894at2759"/>
<feature type="compositionally biased region" description="Low complexity" evidence="9">
    <location>
        <begin position="694"/>
        <end position="721"/>
    </location>
</feature>
<keyword evidence="3" id="KW-0808">Transferase</keyword>
<evidence type="ECO:0000256" key="7">
    <source>
        <dbReference type="ARBA" id="ARBA00047899"/>
    </source>
</evidence>
<feature type="region of interest" description="Disordered" evidence="9">
    <location>
        <begin position="248"/>
        <end position="278"/>
    </location>
</feature>
<dbReference type="GO" id="GO:0035556">
    <property type="term" value="P:intracellular signal transduction"/>
    <property type="evidence" value="ECO:0007669"/>
    <property type="project" value="TreeGrafter"/>
</dbReference>
<dbReference type="GO" id="GO:0005524">
    <property type="term" value="F:ATP binding"/>
    <property type="evidence" value="ECO:0007669"/>
    <property type="project" value="UniProtKB-KW"/>
</dbReference>
<keyword evidence="2" id="KW-0723">Serine/threonine-protein kinase</keyword>
<dbReference type="InterPro" id="IPR050236">
    <property type="entry name" value="Ser_Thr_kinase_AGC"/>
</dbReference>
<dbReference type="eggNOG" id="KOG0605">
    <property type="taxonomic scope" value="Eukaryota"/>
</dbReference>
<evidence type="ECO:0000313" key="13">
    <source>
        <dbReference type="Proteomes" id="UP000002037"/>
    </source>
</evidence>
<evidence type="ECO:0000256" key="9">
    <source>
        <dbReference type="SAM" id="MobiDB-lite"/>
    </source>
</evidence>
<dbReference type="VEuPathDB" id="FungiDB:CTRG_05071"/>
<evidence type="ECO:0000256" key="3">
    <source>
        <dbReference type="ARBA" id="ARBA00022679"/>
    </source>
</evidence>
<accession>C5MG78</accession>
<reference evidence="12 13" key="1">
    <citation type="journal article" date="2009" name="Nature">
        <title>Evolution of pathogenicity and sexual reproduction in eight Candida genomes.</title>
        <authorList>
            <person name="Butler G."/>
            <person name="Rasmussen M.D."/>
            <person name="Lin M.F."/>
            <person name="Santos M.A."/>
            <person name="Sakthikumar S."/>
            <person name="Munro C.A."/>
            <person name="Rheinbay E."/>
            <person name="Grabherr M."/>
            <person name="Forche A."/>
            <person name="Reedy J.L."/>
            <person name="Agrafioti I."/>
            <person name="Arnaud M.B."/>
            <person name="Bates S."/>
            <person name="Brown A.J."/>
            <person name="Brunke S."/>
            <person name="Costanzo M.C."/>
            <person name="Fitzpatrick D.A."/>
            <person name="de Groot P.W."/>
            <person name="Harris D."/>
            <person name="Hoyer L.L."/>
            <person name="Hube B."/>
            <person name="Klis F.M."/>
            <person name="Kodira C."/>
            <person name="Lennard N."/>
            <person name="Logue M.E."/>
            <person name="Martin R."/>
            <person name="Neiman A.M."/>
            <person name="Nikolaou E."/>
            <person name="Quail M.A."/>
            <person name="Quinn J."/>
            <person name="Santos M.C."/>
            <person name="Schmitzberger F.F."/>
            <person name="Sherlock G."/>
            <person name="Shah P."/>
            <person name="Silverstein K.A."/>
            <person name="Skrzypek M.S."/>
            <person name="Soll D."/>
            <person name="Staggs R."/>
            <person name="Stansfield I."/>
            <person name="Stumpf M.P."/>
            <person name="Sudbery P.E."/>
            <person name="Srikantha T."/>
            <person name="Zeng Q."/>
            <person name="Berman J."/>
            <person name="Berriman M."/>
            <person name="Heitman J."/>
            <person name="Gow N.A."/>
            <person name="Lorenz M.C."/>
            <person name="Birren B.W."/>
            <person name="Kellis M."/>
            <person name="Cuomo C.A."/>
        </authorList>
    </citation>
    <scope>NUCLEOTIDE SEQUENCE [LARGE SCALE GENOMIC DNA]</scope>
    <source>
        <strain evidence="13">ATCC MYA-3404 / T1</strain>
    </source>
</reference>
<feature type="region of interest" description="Disordered" evidence="9">
    <location>
        <begin position="814"/>
        <end position="849"/>
    </location>
</feature>
<dbReference type="InterPro" id="IPR000961">
    <property type="entry name" value="AGC-kinase_C"/>
</dbReference>
<dbReference type="InterPro" id="IPR000719">
    <property type="entry name" value="Prot_kinase_dom"/>
</dbReference>
<dbReference type="GeneID" id="8299227"/>
<dbReference type="GO" id="GO:0005737">
    <property type="term" value="C:cytoplasm"/>
    <property type="evidence" value="ECO:0007669"/>
    <property type="project" value="TreeGrafter"/>
</dbReference>
<dbReference type="HOGENOM" id="CLU_000709_2_1_1"/>
<feature type="compositionally biased region" description="Low complexity" evidence="9">
    <location>
        <begin position="1339"/>
        <end position="1349"/>
    </location>
</feature>
<evidence type="ECO:0000259" key="11">
    <source>
        <dbReference type="PROSITE" id="PS51285"/>
    </source>
</evidence>
<feature type="compositionally biased region" description="Low complexity" evidence="9">
    <location>
        <begin position="1057"/>
        <end position="1077"/>
    </location>
</feature>
<evidence type="ECO:0000259" key="10">
    <source>
        <dbReference type="PROSITE" id="PS50011"/>
    </source>
</evidence>
<name>C5MG78_CANTT</name>
<feature type="domain" description="Protein kinase" evidence="10">
    <location>
        <begin position="855"/>
        <end position="1287"/>
    </location>
</feature>
<dbReference type="PROSITE" id="PS51285">
    <property type="entry name" value="AGC_KINASE_CTER"/>
    <property type="match status" value="1"/>
</dbReference>
<dbReference type="SUPFAM" id="SSF56112">
    <property type="entry name" value="Protein kinase-like (PK-like)"/>
    <property type="match status" value="1"/>
</dbReference>
<evidence type="ECO:0000256" key="1">
    <source>
        <dbReference type="ARBA" id="ARBA00012513"/>
    </source>
</evidence>
<feature type="region of interest" description="Disordered" evidence="9">
    <location>
        <begin position="629"/>
        <end position="673"/>
    </location>
</feature>
<evidence type="ECO:0000256" key="5">
    <source>
        <dbReference type="ARBA" id="ARBA00022777"/>
    </source>
</evidence>
<keyword evidence="5" id="KW-0418">Kinase</keyword>
<evidence type="ECO:0000256" key="4">
    <source>
        <dbReference type="ARBA" id="ARBA00022741"/>
    </source>
</evidence>
<dbReference type="PANTHER" id="PTHR24356">
    <property type="entry name" value="SERINE/THREONINE-PROTEIN KINASE"/>
    <property type="match status" value="1"/>
</dbReference>
<feature type="region of interest" description="Disordered" evidence="9">
    <location>
        <begin position="189"/>
        <end position="231"/>
    </location>
</feature>
<dbReference type="CDD" id="cd05579">
    <property type="entry name" value="STKc_MAST_like"/>
    <property type="match status" value="1"/>
</dbReference>
<dbReference type="Pfam" id="PF00069">
    <property type="entry name" value="Pkinase"/>
    <property type="match status" value="2"/>
</dbReference>
<dbReference type="STRING" id="294747.C5MG78"/>
<gene>
    <name evidence="12" type="ORF">CTRG_05071</name>
</gene>
<evidence type="ECO:0000256" key="8">
    <source>
        <dbReference type="ARBA" id="ARBA00048679"/>
    </source>
</evidence>
<feature type="compositionally biased region" description="Polar residues" evidence="9">
    <location>
        <begin position="728"/>
        <end position="745"/>
    </location>
</feature>
<dbReference type="Gene3D" id="1.10.510.10">
    <property type="entry name" value="Transferase(Phosphotransferase) domain 1"/>
    <property type="match status" value="2"/>
</dbReference>
<evidence type="ECO:0000256" key="2">
    <source>
        <dbReference type="ARBA" id="ARBA00022527"/>
    </source>
</evidence>
<comment type="catalytic activity">
    <reaction evidence="7">
        <text>L-threonyl-[protein] + ATP = O-phospho-L-threonyl-[protein] + ADP + H(+)</text>
        <dbReference type="Rhea" id="RHEA:46608"/>
        <dbReference type="Rhea" id="RHEA-COMP:11060"/>
        <dbReference type="Rhea" id="RHEA-COMP:11605"/>
        <dbReference type="ChEBI" id="CHEBI:15378"/>
        <dbReference type="ChEBI" id="CHEBI:30013"/>
        <dbReference type="ChEBI" id="CHEBI:30616"/>
        <dbReference type="ChEBI" id="CHEBI:61977"/>
        <dbReference type="ChEBI" id="CHEBI:456216"/>
        <dbReference type="EC" id="2.7.11.1"/>
    </reaction>
</comment>
<dbReference type="KEGG" id="ctp:CTRG_05071"/>
<dbReference type="FunFam" id="3.30.200.20:FF:001008">
    <property type="entry name" value="Serine/threonine-protein kinase cek1"/>
    <property type="match status" value="1"/>
</dbReference>
<dbReference type="PROSITE" id="PS50011">
    <property type="entry name" value="PROTEIN_KINASE_DOM"/>
    <property type="match status" value="1"/>
</dbReference>
<dbReference type="InterPro" id="IPR008271">
    <property type="entry name" value="Ser/Thr_kinase_AS"/>
</dbReference>
<dbReference type="PANTHER" id="PTHR24356:SF1">
    <property type="entry name" value="SERINE_THREONINE-PROTEIN KINASE GREATWALL"/>
    <property type="match status" value="1"/>
</dbReference>
<dbReference type="SMART" id="SM00220">
    <property type="entry name" value="S_TKc"/>
    <property type="match status" value="1"/>
</dbReference>
<feature type="region of interest" description="Disordered" evidence="9">
    <location>
        <begin position="441"/>
        <end position="462"/>
    </location>
</feature>
<dbReference type="GO" id="GO:0004674">
    <property type="term" value="F:protein serine/threonine kinase activity"/>
    <property type="evidence" value="ECO:0007669"/>
    <property type="project" value="UniProtKB-KW"/>
</dbReference>
<dbReference type="Proteomes" id="UP000002037">
    <property type="component" value="Unassembled WGS sequence"/>
</dbReference>
<feature type="domain" description="AGC-kinase C-terminal" evidence="11">
    <location>
        <begin position="1289"/>
        <end position="1398"/>
    </location>
</feature>
<feature type="compositionally biased region" description="Low complexity" evidence="9">
    <location>
        <begin position="781"/>
        <end position="797"/>
    </location>
</feature>
<feature type="compositionally biased region" description="Acidic residues" evidence="9">
    <location>
        <begin position="199"/>
        <end position="220"/>
    </location>
</feature>
<sequence length="1411" mass="155639">MSNIPEIKTPIDEDKDSLFDDSIFGKPELHHILSDRSISPCHTEIDQLHHEQEPSLEQSLEERLKQRPGPMVIQHMPISSYIRNSTTSTVSSKDVSTSQDSTSIKLASSNNPTIVMELDLDGNVRYLSKNWEHIVGTRIKKILNRHISKIIIANNNEDAQVFNTAIDAMIKEDCSYKVKFITATNHSRRKKSLTRLHDDDDNDNDGDVDVDSSQEEEDEEIPRPNYLTPHNSVEDFRYTQVDDYVNPSQVQDEDGEEEEGEEDNSETASTLSSEISNDGEVMELEAEGLLINDQKTRLPTHSMWTIRPFVQIDLDLTLPPTLIDLLGFGAEIFEGYLVNLKNEGIIDEDSVPPPKTVLCRICETYFPAWFIEKHSDICILEHRAGEDLQQYHDAISEQRDLIIKVSESIAIAGQLSPSPSISGSSTPPQLLTNQSHIATASPASSLMSTTSSSSSEDSSGSSSHILLEYKGIPLPSTSDFPSPKLANKVLTKNFQAKNKSLMYSKKFPFGILQRIIELCDEALLINPPSNNDDNILEFSPASEKALNSVMNPKVLETSDLAIKQIIEDTQQLISDKLDTLSRLVSILQYSEKIKHEVDMLVLKTVKETVERIKIQTILTSRECTPLGDSALEVSESEESVLGEPAAVAPTLQAPKPRRSSRSRSTTPSLLNLENAVTPKDLLLKDNVGNNSTSLLKSHNSSFSSLPLNRSGSNSSTPRRSSAGIPIPTATTNSSKDLLESMQTLDLSKRSSESNSQYSSPRRHLSPAPMYVEKTNLTTLQKNTLETPSSSPFITTTSGNHDDKKITHLSLNTHLSHQSSASSSSKSAGAKPQPPMSPLLVSAQPQSKSTGGIKDYEVIRPISKGAFGSVFLAKRKITGDLVAIKVLKKRDMVAKNQVLNVKSERAVMMRQSDSPYVAQLYSSFQSREYLYIVMEYLNGGDCATLIKNLGTLGVDWTRRYISEIIVCVDDLHSRGIIHRDLKPDNILIDQNGHLKLTDFGLSRLGVVGRQRTQQQHRKSSTNEQGLELFRSMIEESHHKRTNSITPFTLSPSVDFPRTPTQQTPTSITTTNSTNTTSTTTTTAATATAQAPLGIPPSPQSCSSPTLAYLESSFTSTPPQKSFAKLRSRSGSSGFVDSPVLKPIIPRTASESSFAILDDDQMSTTNYALYNPEITAEEGGQKNVIKFVGTPDYLAPETIQGEGQSQASDWWSVGVIMYEMIYGITPFHGDSPHKIFENILQCSITWPDNQDGEDVTLANDLISKLLVLNPVERLGYEGGAEEIKNHDFFKGEVDWDTLFSRSPPFKPESDINYHDDRGALKSKLPIEDDSAIDEVTRPRIGELSGEDTSGTSGSGGLSNSGTGSGIGGSGKRERRGSKLVDPSEFGSFSYRNLSVLEKENKKEIEKLKNMYSS</sequence>
<feature type="region of interest" description="Disordered" evidence="9">
    <location>
        <begin position="694"/>
        <end position="769"/>
    </location>
</feature>
<protein>
    <recommendedName>
        <fullName evidence="1">non-specific serine/threonine protein kinase</fullName>
        <ecNumber evidence="1">2.7.11.1</ecNumber>
    </recommendedName>
</protein>
<dbReference type="RefSeq" id="XP_002550773.1">
    <property type="nucleotide sequence ID" value="XM_002550727.1"/>
</dbReference>
<dbReference type="EC" id="2.7.11.1" evidence="1"/>
<keyword evidence="4" id="KW-0547">Nucleotide-binding</keyword>
<dbReference type="GO" id="GO:0005634">
    <property type="term" value="C:nucleus"/>
    <property type="evidence" value="ECO:0007669"/>
    <property type="project" value="TreeGrafter"/>
</dbReference>
<organism evidence="12 13">
    <name type="scientific">Candida tropicalis (strain ATCC MYA-3404 / T1)</name>
    <name type="common">Yeast</name>
    <dbReference type="NCBI Taxonomy" id="294747"/>
    <lineage>
        <taxon>Eukaryota</taxon>
        <taxon>Fungi</taxon>
        <taxon>Dikarya</taxon>
        <taxon>Ascomycota</taxon>
        <taxon>Saccharomycotina</taxon>
        <taxon>Pichiomycetes</taxon>
        <taxon>Debaryomycetaceae</taxon>
        <taxon>Candida/Lodderomyces clade</taxon>
        <taxon>Candida</taxon>
    </lineage>
</organism>
<feature type="compositionally biased region" description="Acidic residues" evidence="9">
    <location>
        <begin position="251"/>
        <end position="265"/>
    </location>
</feature>
<feature type="region of interest" description="Disordered" evidence="9">
    <location>
        <begin position="1042"/>
        <end position="1077"/>
    </location>
</feature>
<proteinExistence type="predicted"/>